<feature type="transmembrane region" description="Helical" evidence="1">
    <location>
        <begin position="7"/>
        <end position="30"/>
    </location>
</feature>
<dbReference type="Gramene" id="Ma03_t12940.1">
    <property type="protein sequence ID" value="Ma03_p12940.1"/>
    <property type="gene ID" value="Ma03_g12940"/>
</dbReference>
<name>A0A804IBG3_MUSAM</name>
<sequence length="31" mass="3700">MAVRFKLNEIVSSVGIMKLCTLYSFFFFFFI</sequence>
<dbReference type="InParanoid" id="A0A804IBG3"/>
<keyword evidence="1" id="KW-0812">Transmembrane</keyword>
<organism evidence="2 3">
    <name type="scientific">Musa acuminata subsp. malaccensis</name>
    <name type="common">Wild banana</name>
    <name type="synonym">Musa malaccensis</name>
    <dbReference type="NCBI Taxonomy" id="214687"/>
    <lineage>
        <taxon>Eukaryota</taxon>
        <taxon>Viridiplantae</taxon>
        <taxon>Streptophyta</taxon>
        <taxon>Embryophyta</taxon>
        <taxon>Tracheophyta</taxon>
        <taxon>Spermatophyta</taxon>
        <taxon>Magnoliopsida</taxon>
        <taxon>Liliopsida</taxon>
        <taxon>Zingiberales</taxon>
        <taxon>Musaceae</taxon>
        <taxon>Musa</taxon>
    </lineage>
</organism>
<evidence type="ECO:0000313" key="2">
    <source>
        <dbReference type="EnsemblPlants" id="Ma03_p12940.1"/>
    </source>
</evidence>
<reference evidence="2" key="1">
    <citation type="submission" date="2021-05" db="UniProtKB">
        <authorList>
            <consortium name="EnsemblPlants"/>
        </authorList>
    </citation>
    <scope>IDENTIFICATION</scope>
    <source>
        <strain evidence="2">subsp. malaccensis</strain>
    </source>
</reference>
<keyword evidence="1" id="KW-1133">Transmembrane helix</keyword>
<dbReference type="EnsemblPlants" id="Ma03_t12940.1">
    <property type="protein sequence ID" value="Ma03_p12940.1"/>
    <property type="gene ID" value="Ma03_g12940"/>
</dbReference>
<keyword evidence="3" id="KW-1185">Reference proteome</keyword>
<evidence type="ECO:0000313" key="3">
    <source>
        <dbReference type="Proteomes" id="UP000012960"/>
    </source>
</evidence>
<keyword evidence="1" id="KW-0472">Membrane</keyword>
<evidence type="ECO:0000256" key="1">
    <source>
        <dbReference type="SAM" id="Phobius"/>
    </source>
</evidence>
<dbReference type="AlphaFoldDB" id="A0A804IBG3"/>
<proteinExistence type="predicted"/>
<accession>A0A804IBG3</accession>
<protein>
    <submittedName>
        <fullName evidence="2">Uncharacterized protein</fullName>
    </submittedName>
</protein>
<dbReference type="Proteomes" id="UP000012960">
    <property type="component" value="Unplaced"/>
</dbReference>